<dbReference type="OrthoDB" id="8438731at2"/>
<evidence type="ECO:0000259" key="1">
    <source>
        <dbReference type="Pfam" id="PF26115"/>
    </source>
</evidence>
<dbReference type="Pfam" id="PF26115">
    <property type="entry name" value="PDDEXK_GAPS4"/>
    <property type="match status" value="1"/>
</dbReference>
<dbReference type="EMBL" id="CP004025">
    <property type="protein sequence ID" value="AGC44561.1"/>
    <property type="molecule type" value="Genomic_DNA"/>
</dbReference>
<evidence type="ECO:0000313" key="2">
    <source>
        <dbReference type="EMBL" id="AGC44561.1"/>
    </source>
</evidence>
<protein>
    <recommendedName>
        <fullName evidence="1">GAPS4 PD-(D/E)XK nuclease domain-containing protein</fullName>
    </recommendedName>
</protein>
<feature type="domain" description="GAPS4 PD-(D/E)XK nuclease" evidence="1">
    <location>
        <begin position="10"/>
        <end position="145"/>
    </location>
</feature>
<accession>L7U6R3</accession>
<dbReference type="HOGENOM" id="CLU_074331_0_0_7"/>
<dbReference type="InterPro" id="IPR058873">
    <property type="entry name" value="PDDEXK_GAPS4"/>
</dbReference>
<dbReference type="PATRIC" id="fig|1278073.3.peg.3308"/>
<name>L7U6R3_MYXSD</name>
<dbReference type="eggNOG" id="ENOG502Z9C8">
    <property type="taxonomic scope" value="Bacteria"/>
</dbReference>
<dbReference type="RefSeq" id="WP_015348822.1">
    <property type="nucleotide sequence ID" value="NC_020126.1"/>
</dbReference>
<sequence length="329" mass="37659">MGENVNTQRMAEKISKEIFTPLGWRTIPPHNVDWQCVTPEHQTTKGRGTHPSDVVYRYEDPYSNQTIFINTDLKSYGKNTITKYKIIEAINDLSKSTDCARRSADWQSKYIPEGVPATTIGLLFIYNHDNEYESEFEAVLQGIEQRSIDIAPELKIFVFGPSDINHALNLVHDMKNLAFDGLFTHPNECLFFYPHLIRRRARIQHTSALTIQAFTAPWQVYTFKRPQPADKTKGLVIYGRGRGESVDEFKYIFDYLFRYQLIDEDTEIHLRLPNAVLGANSICKAAVETYAYGIPMGTHIHSLLSQIKFEKPNTIVAQFSALQIGMSDD</sequence>
<dbReference type="AlphaFoldDB" id="L7U6R3"/>
<organism evidence="2 3">
    <name type="scientific">Myxococcus stipitatus (strain DSM 14675 / JCM 12634 / Mx s8)</name>
    <dbReference type="NCBI Taxonomy" id="1278073"/>
    <lineage>
        <taxon>Bacteria</taxon>
        <taxon>Pseudomonadati</taxon>
        <taxon>Myxococcota</taxon>
        <taxon>Myxococcia</taxon>
        <taxon>Myxococcales</taxon>
        <taxon>Cystobacterineae</taxon>
        <taxon>Myxococcaceae</taxon>
        <taxon>Myxococcus</taxon>
    </lineage>
</organism>
<gene>
    <name evidence="2" type="ordered locus">MYSTI_03249</name>
</gene>
<keyword evidence="3" id="KW-1185">Reference proteome</keyword>
<dbReference type="STRING" id="1278073.MYSTI_03249"/>
<dbReference type="KEGG" id="msd:MYSTI_03249"/>
<evidence type="ECO:0000313" key="3">
    <source>
        <dbReference type="Proteomes" id="UP000011131"/>
    </source>
</evidence>
<dbReference type="Proteomes" id="UP000011131">
    <property type="component" value="Chromosome"/>
</dbReference>
<reference evidence="2 3" key="1">
    <citation type="journal article" date="2013" name="Genome Announc.">
        <title>Complete genome sequence of Myxococcus stipitatus strain DSM 14675, a fruiting myxobacterium.</title>
        <authorList>
            <person name="Huntley S."/>
            <person name="Kneip S."/>
            <person name="Treuner-Lange A."/>
            <person name="Sogaard-Andersen L."/>
        </authorList>
    </citation>
    <scope>NUCLEOTIDE SEQUENCE [LARGE SCALE GENOMIC DNA]</scope>
    <source>
        <strain evidence="3">DSM 14675 / JCM 12634 / Mx s8</strain>
    </source>
</reference>
<proteinExistence type="predicted"/>